<keyword evidence="1" id="KW-0812">Transmembrane</keyword>
<keyword evidence="1" id="KW-0472">Membrane</keyword>
<accession>A0A1I8F5V9</accession>
<dbReference type="InterPro" id="IPR026895">
    <property type="entry name" value="EMC1"/>
</dbReference>
<dbReference type="GO" id="GO:0034975">
    <property type="term" value="P:protein folding in endoplasmic reticulum"/>
    <property type="evidence" value="ECO:0007669"/>
    <property type="project" value="TreeGrafter"/>
</dbReference>
<sequence>MSAISTWRLALHEPILVTAARRPTEAVGRVLGNRHVLYKYLNPNLLAVATLAKDMITHLADRPPVLLAAFVASATHHHSSGPVSLVAQRAHLACVSLWNQKQRRFQLSVWELFAGIPGPSPSVRDMTPEFQEEGLMPSLHRVEGMVTVANRPGVHQPAVWCTARTCSCTGATVENVDVLKADFDYAFIAAVTIGMIIGSFVTQRLAARRALFRLWS</sequence>
<evidence type="ECO:0000313" key="3">
    <source>
        <dbReference type="WBParaSite" id="maker-unitig_21760-snap-gene-0.1-mRNA-1"/>
    </source>
</evidence>
<dbReference type="Proteomes" id="UP000095280">
    <property type="component" value="Unplaced"/>
</dbReference>
<dbReference type="WBParaSite" id="maker-unitig_21760-snap-gene-0.1-mRNA-1">
    <property type="protein sequence ID" value="maker-unitig_21760-snap-gene-0.1-mRNA-1"/>
    <property type="gene ID" value="maker-unitig_21760-snap-gene-0.1"/>
</dbReference>
<name>A0A1I8F5V9_9PLAT</name>
<protein>
    <submittedName>
        <fullName evidence="3">EMC1_C domain-containing protein</fullName>
    </submittedName>
</protein>
<dbReference type="PANTHER" id="PTHR21573:SF0">
    <property type="entry name" value="ER MEMBRANE PROTEIN COMPLEX SUBUNIT 1"/>
    <property type="match status" value="1"/>
</dbReference>
<proteinExistence type="predicted"/>
<keyword evidence="2" id="KW-1185">Reference proteome</keyword>
<evidence type="ECO:0000313" key="2">
    <source>
        <dbReference type="Proteomes" id="UP000095280"/>
    </source>
</evidence>
<dbReference type="PANTHER" id="PTHR21573">
    <property type="entry name" value="ER MEMBRANE PROTEIN COMPLEX SUBUNIT 1"/>
    <property type="match status" value="1"/>
</dbReference>
<evidence type="ECO:0000256" key="1">
    <source>
        <dbReference type="SAM" id="Phobius"/>
    </source>
</evidence>
<dbReference type="GO" id="GO:0072546">
    <property type="term" value="C:EMC complex"/>
    <property type="evidence" value="ECO:0007669"/>
    <property type="project" value="InterPro"/>
</dbReference>
<feature type="transmembrane region" description="Helical" evidence="1">
    <location>
        <begin position="185"/>
        <end position="206"/>
    </location>
</feature>
<dbReference type="AlphaFoldDB" id="A0A1I8F5V9"/>
<reference evidence="3" key="1">
    <citation type="submission" date="2016-11" db="UniProtKB">
        <authorList>
            <consortium name="WormBaseParasite"/>
        </authorList>
    </citation>
    <scope>IDENTIFICATION</scope>
</reference>
<organism evidence="2 3">
    <name type="scientific">Macrostomum lignano</name>
    <dbReference type="NCBI Taxonomy" id="282301"/>
    <lineage>
        <taxon>Eukaryota</taxon>
        <taxon>Metazoa</taxon>
        <taxon>Spiralia</taxon>
        <taxon>Lophotrochozoa</taxon>
        <taxon>Platyhelminthes</taxon>
        <taxon>Rhabditophora</taxon>
        <taxon>Macrostomorpha</taxon>
        <taxon>Macrostomida</taxon>
        <taxon>Macrostomidae</taxon>
        <taxon>Macrostomum</taxon>
    </lineage>
</organism>
<keyword evidence="1" id="KW-1133">Transmembrane helix</keyword>